<dbReference type="InterPro" id="IPR007436">
    <property type="entry name" value="DUF485"/>
</dbReference>
<dbReference type="PANTHER" id="PTHR38441">
    <property type="entry name" value="INTEGRAL MEMBRANE PROTEIN-RELATED"/>
    <property type="match status" value="1"/>
</dbReference>
<reference evidence="2 3" key="1">
    <citation type="submission" date="2023-07" db="EMBL/GenBank/DDBJ databases">
        <title>Sequencing the genomes of 1000 actinobacteria strains.</title>
        <authorList>
            <person name="Klenk H.-P."/>
        </authorList>
    </citation>
    <scope>NUCLEOTIDE SEQUENCE [LARGE SCALE GENOMIC DNA]</scope>
    <source>
        <strain evidence="2 3">DSM 44508</strain>
    </source>
</reference>
<sequence length="118" mass="13343">MSTPNQAKHVPTPEEFIAMSESAEFTRLRKTFRGFAFPCTIAFLAWYIFYIVTATFATDFVQTKIYGAINIGMVLGLAQFFTAGVITWVYVRFADNKIDPATEAIRATMENPQRNQEA</sequence>
<protein>
    <submittedName>
        <fullName evidence="2">Uncharacterized membrane protein (DUF485 family)</fullName>
    </submittedName>
</protein>
<name>A0ABU2B8R0_9CORY</name>
<gene>
    <name evidence="2" type="ORF">J2S37_001540</name>
</gene>
<dbReference type="EMBL" id="JAVDYF010000001">
    <property type="protein sequence ID" value="MDR7355002.1"/>
    <property type="molecule type" value="Genomic_DNA"/>
</dbReference>
<keyword evidence="3" id="KW-1185">Reference proteome</keyword>
<feature type="transmembrane region" description="Helical" evidence="1">
    <location>
        <begin position="35"/>
        <end position="53"/>
    </location>
</feature>
<organism evidence="2 3">
    <name type="scientific">Corynebacterium felinum</name>
    <dbReference type="NCBI Taxonomy" id="131318"/>
    <lineage>
        <taxon>Bacteria</taxon>
        <taxon>Bacillati</taxon>
        <taxon>Actinomycetota</taxon>
        <taxon>Actinomycetes</taxon>
        <taxon>Mycobacteriales</taxon>
        <taxon>Corynebacteriaceae</taxon>
        <taxon>Corynebacterium</taxon>
    </lineage>
</organism>
<proteinExistence type="predicted"/>
<feature type="transmembrane region" description="Helical" evidence="1">
    <location>
        <begin position="65"/>
        <end position="91"/>
    </location>
</feature>
<accession>A0ABU2B8R0</accession>
<keyword evidence="1" id="KW-0812">Transmembrane</keyword>
<evidence type="ECO:0000313" key="3">
    <source>
        <dbReference type="Proteomes" id="UP001183619"/>
    </source>
</evidence>
<dbReference type="Proteomes" id="UP001183619">
    <property type="component" value="Unassembled WGS sequence"/>
</dbReference>
<evidence type="ECO:0000313" key="2">
    <source>
        <dbReference type="EMBL" id="MDR7355002.1"/>
    </source>
</evidence>
<comment type="caution">
    <text evidence="2">The sequence shown here is derived from an EMBL/GenBank/DDBJ whole genome shotgun (WGS) entry which is preliminary data.</text>
</comment>
<dbReference type="PANTHER" id="PTHR38441:SF1">
    <property type="entry name" value="MEMBRANE PROTEIN"/>
    <property type="match status" value="1"/>
</dbReference>
<evidence type="ECO:0000256" key="1">
    <source>
        <dbReference type="SAM" id="Phobius"/>
    </source>
</evidence>
<keyword evidence="1" id="KW-0472">Membrane</keyword>
<dbReference type="Pfam" id="PF04341">
    <property type="entry name" value="DUF485"/>
    <property type="match status" value="1"/>
</dbReference>
<keyword evidence="1" id="KW-1133">Transmembrane helix</keyword>